<gene>
    <name evidence="1" type="ORF">CGS50_007705</name>
</gene>
<dbReference type="EMBL" id="NMTS02000049">
    <property type="protein sequence ID" value="PLK29496.1"/>
    <property type="molecule type" value="Genomic_DNA"/>
</dbReference>
<reference evidence="1 2" key="1">
    <citation type="journal article" date="2017" name="Front. Microbiol.">
        <title>New Insights into the Diversity of the Genus Faecalibacterium.</title>
        <authorList>
            <person name="Benevides L."/>
            <person name="Burman S."/>
            <person name="Martin R."/>
            <person name="Robert V."/>
            <person name="Thomas M."/>
            <person name="Miquel S."/>
            <person name="Chain F."/>
            <person name="Sokol H."/>
            <person name="Bermudez-Humaran L.G."/>
            <person name="Morrison M."/>
            <person name="Langella P."/>
            <person name="Azevedo V.A."/>
            <person name="Chatel J.M."/>
            <person name="Soares S."/>
        </authorList>
    </citation>
    <scope>NUCLEOTIDE SEQUENCE [LARGE SCALE GENOMIC DNA]</scope>
    <source>
        <strain evidence="1 2">CNCM I 4542</strain>
    </source>
</reference>
<sequence length="61" mass="6828">KLTEETILTHRMITEAIAPHDPTGARPAMVMHLNFNRIYIKKVYDGEVPDDGTIGMAAYVN</sequence>
<organism evidence="1 2">
    <name type="scientific">Faecalibacterium prausnitzii</name>
    <dbReference type="NCBI Taxonomy" id="853"/>
    <lineage>
        <taxon>Bacteria</taxon>
        <taxon>Bacillati</taxon>
        <taxon>Bacillota</taxon>
        <taxon>Clostridia</taxon>
        <taxon>Eubacteriales</taxon>
        <taxon>Oscillospiraceae</taxon>
        <taxon>Faecalibacterium</taxon>
    </lineage>
</organism>
<protein>
    <submittedName>
        <fullName evidence="1">FadR family transcriptional regulator</fullName>
    </submittedName>
</protein>
<feature type="non-terminal residue" evidence="1">
    <location>
        <position position="1"/>
    </location>
</feature>
<name>A0A2J4JNR2_9FIRM</name>
<proteinExistence type="predicted"/>
<accession>A0A2J4JNR2</accession>
<comment type="caution">
    <text evidence="1">The sequence shown here is derived from an EMBL/GenBank/DDBJ whole genome shotgun (WGS) entry which is preliminary data.</text>
</comment>
<dbReference type="AlphaFoldDB" id="A0A2J4JNR2"/>
<evidence type="ECO:0000313" key="1">
    <source>
        <dbReference type="EMBL" id="PLK29496.1"/>
    </source>
</evidence>
<dbReference type="Proteomes" id="UP000221015">
    <property type="component" value="Unassembled WGS sequence"/>
</dbReference>
<evidence type="ECO:0000313" key="2">
    <source>
        <dbReference type="Proteomes" id="UP000221015"/>
    </source>
</evidence>